<evidence type="ECO:0000313" key="8">
    <source>
        <dbReference type="Ensembl" id="ENSCSEP00000033213.1"/>
    </source>
</evidence>
<evidence type="ECO:0000256" key="3">
    <source>
        <dbReference type="ARBA" id="ARBA00023125"/>
    </source>
</evidence>
<proteinExistence type="inferred from homology"/>
<keyword evidence="3 5" id="KW-0238">DNA-binding</keyword>
<organism evidence="8 9">
    <name type="scientific">Cynoglossus semilaevis</name>
    <name type="common">Tongue sole</name>
    <dbReference type="NCBI Taxonomy" id="244447"/>
    <lineage>
        <taxon>Eukaryota</taxon>
        <taxon>Metazoa</taxon>
        <taxon>Chordata</taxon>
        <taxon>Craniata</taxon>
        <taxon>Vertebrata</taxon>
        <taxon>Euteleostomi</taxon>
        <taxon>Actinopterygii</taxon>
        <taxon>Neopterygii</taxon>
        <taxon>Teleostei</taxon>
        <taxon>Neoteleostei</taxon>
        <taxon>Acanthomorphata</taxon>
        <taxon>Carangaria</taxon>
        <taxon>Pleuronectiformes</taxon>
        <taxon>Pleuronectoidei</taxon>
        <taxon>Cynoglossidae</taxon>
        <taxon>Cynoglossinae</taxon>
        <taxon>Cynoglossus</taxon>
    </lineage>
</organism>
<dbReference type="Proteomes" id="UP000265120">
    <property type="component" value="Chromosome 6"/>
</dbReference>
<dbReference type="SUPFAM" id="SSF46785">
    <property type="entry name" value="Winged helix' DNA-binding domain"/>
    <property type="match status" value="1"/>
</dbReference>
<evidence type="ECO:0000256" key="2">
    <source>
        <dbReference type="ARBA" id="ARBA00023015"/>
    </source>
</evidence>
<dbReference type="GO" id="GO:0000978">
    <property type="term" value="F:RNA polymerase II cis-regulatory region sequence-specific DNA binding"/>
    <property type="evidence" value="ECO:0007669"/>
    <property type="project" value="InterPro"/>
</dbReference>
<dbReference type="CTD" id="1874"/>
<dbReference type="KEGG" id="csem:103379558"/>
<feature type="region of interest" description="Disordered" evidence="6">
    <location>
        <begin position="1"/>
        <end position="29"/>
    </location>
</feature>
<dbReference type="OMA" id="XLELPKE"/>
<dbReference type="Ensembl" id="ENSCSET00000033640.1">
    <property type="protein sequence ID" value="ENSCSEP00000033213.1"/>
    <property type="gene ID" value="ENSCSEG00000021321.1"/>
</dbReference>
<dbReference type="GO" id="GO:0046983">
    <property type="term" value="F:protein dimerization activity"/>
    <property type="evidence" value="ECO:0007669"/>
    <property type="project" value="InterPro"/>
</dbReference>
<feature type="region of interest" description="Disordered" evidence="6">
    <location>
        <begin position="212"/>
        <end position="266"/>
    </location>
</feature>
<reference evidence="8" key="3">
    <citation type="submission" date="2025-09" db="UniProtKB">
        <authorList>
            <consortium name="Ensembl"/>
        </authorList>
    </citation>
    <scope>IDENTIFICATION</scope>
</reference>
<evidence type="ECO:0000256" key="6">
    <source>
        <dbReference type="SAM" id="MobiDB-lite"/>
    </source>
</evidence>
<dbReference type="RefSeq" id="XP_008309372.1">
    <property type="nucleotide sequence ID" value="XM_008311150.3"/>
</dbReference>
<evidence type="ECO:0000256" key="4">
    <source>
        <dbReference type="ARBA" id="ARBA00023163"/>
    </source>
</evidence>
<dbReference type="GO" id="GO:0000981">
    <property type="term" value="F:DNA-binding transcription factor activity, RNA polymerase II-specific"/>
    <property type="evidence" value="ECO:0007669"/>
    <property type="project" value="TreeGrafter"/>
</dbReference>
<keyword evidence="2 5" id="KW-0805">Transcription regulation</keyword>
<evidence type="ECO:0000313" key="9">
    <source>
        <dbReference type="Proteomes" id="UP000265120"/>
    </source>
</evidence>
<dbReference type="PANTHER" id="PTHR12081">
    <property type="entry name" value="TRANSCRIPTION FACTOR E2F"/>
    <property type="match status" value="1"/>
</dbReference>
<reference evidence="8 9" key="1">
    <citation type="journal article" date="2014" name="Nat. Genet.">
        <title>Whole-genome sequence of a flatfish provides insights into ZW sex chromosome evolution and adaptation to a benthic lifestyle.</title>
        <authorList>
            <person name="Chen S."/>
            <person name="Zhang G."/>
            <person name="Shao C."/>
            <person name="Huang Q."/>
            <person name="Liu G."/>
            <person name="Zhang P."/>
            <person name="Song W."/>
            <person name="An N."/>
            <person name="Chalopin D."/>
            <person name="Volff J.N."/>
            <person name="Hong Y."/>
            <person name="Li Q."/>
            <person name="Sha Z."/>
            <person name="Zhou H."/>
            <person name="Xie M."/>
            <person name="Yu Q."/>
            <person name="Liu Y."/>
            <person name="Xiang H."/>
            <person name="Wang N."/>
            <person name="Wu K."/>
            <person name="Yang C."/>
            <person name="Zhou Q."/>
            <person name="Liao X."/>
            <person name="Yang L."/>
            <person name="Hu Q."/>
            <person name="Zhang J."/>
            <person name="Meng L."/>
            <person name="Jin L."/>
            <person name="Tian Y."/>
            <person name="Lian J."/>
            <person name="Yang J."/>
            <person name="Miao G."/>
            <person name="Liu S."/>
            <person name="Liang Z."/>
            <person name="Yan F."/>
            <person name="Li Y."/>
            <person name="Sun B."/>
            <person name="Zhang H."/>
            <person name="Zhang J."/>
            <person name="Zhu Y."/>
            <person name="Du M."/>
            <person name="Zhao Y."/>
            <person name="Schartl M."/>
            <person name="Tang Q."/>
            <person name="Wang J."/>
        </authorList>
    </citation>
    <scope>NUCLEOTIDE SEQUENCE</scope>
</reference>
<feature type="compositionally biased region" description="Low complexity" evidence="6">
    <location>
        <begin position="225"/>
        <end position="244"/>
    </location>
</feature>
<dbReference type="Gene3D" id="6.10.250.540">
    <property type="match status" value="1"/>
</dbReference>
<dbReference type="AlphaFoldDB" id="A0A3P8X0N1"/>
<dbReference type="FunCoup" id="A0A3P8X0N1">
    <property type="interactions" value="1997"/>
</dbReference>
<dbReference type="InterPro" id="IPR036388">
    <property type="entry name" value="WH-like_DNA-bd_sf"/>
</dbReference>
<dbReference type="CDD" id="cd14660">
    <property type="entry name" value="E2F_DD"/>
    <property type="match status" value="1"/>
</dbReference>
<sequence>MMDLESASNRGELGAVGDSLQPPTPSRHEKSLGLLTTKFVTLLQEAKDGVLDLKAAADTLAVRQKRRIYDITNVLEGIGLIEKKSKNSIQWKGVGPGCNTREIADKLIDLKAELDDLALREDELDQQRGWGQQSIKNVTDDSNNSPMAYVKHDDLCGAFKDETLLAIRAPIGTQLEVPRPEDPINGQRKCQIRLKSSSGPIDVLLVNKDPSSASPVVLPVPPPDDVLQNLPAPAPTSHPATAASQFSKAVQASPTKPGPAVTSASVTEVTSTTPLALTTEATAAVTQQLQSSASLDGSASTSSSAAFEPIKSNPSELLEFPKDLSDMFDPTKEIMSGDLLDDLMSSEVFSPLLRLSPPPSDHDYVYNLDETEGLCDLFDIPILNL</sequence>
<dbReference type="PANTHER" id="PTHR12081:SF42">
    <property type="entry name" value="TRANSCRIPTION FACTOR E2F4"/>
    <property type="match status" value="1"/>
</dbReference>
<feature type="compositionally biased region" description="Polar residues" evidence="6">
    <location>
        <begin position="245"/>
        <end position="254"/>
    </location>
</feature>
<keyword evidence="9" id="KW-1185">Reference proteome</keyword>
<protein>
    <submittedName>
        <fullName evidence="8">E2F transcription factor 4</fullName>
    </submittedName>
</protein>
<dbReference type="STRING" id="244447.ENSCSEP00000033213"/>
<dbReference type="Gene3D" id="1.10.10.10">
    <property type="entry name" value="Winged helix-like DNA-binding domain superfamily/Winged helix DNA-binding domain"/>
    <property type="match status" value="1"/>
</dbReference>
<dbReference type="GeneID" id="103379558"/>
<dbReference type="GeneTree" id="ENSGT00940000156252"/>
<evidence type="ECO:0000256" key="5">
    <source>
        <dbReference type="RuleBase" id="RU003796"/>
    </source>
</evidence>
<name>A0A3P8X0N1_CYNSE</name>
<dbReference type="SUPFAM" id="SSF144074">
    <property type="entry name" value="E2F-DP heterodimerization region"/>
    <property type="match status" value="1"/>
</dbReference>
<reference evidence="8" key="2">
    <citation type="submission" date="2025-08" db="UniProtKB">
        <authorList>
            <consortium name="Ensembl"/>
        </authorList>
    </citation>
    <scope>IDENTIFICATION</scope>
</reference>
<dbReference type="Pfam" id="PF02319">
    <property type="entry name" value="WHD_E2F_TDP"/>
    <property type="match status" value="1"/>
</dbReference>
<dbReference type="SMART" id="SM01372">
    <property type="entry name" value="E2F_TDP"/>
    <property type="match status" value="1"/>
</dbReference>
<evidence type="ECO:0000256" key="1">
    <source>
        <dbReference type="ARBA" id="ARBA00010940"/>
    </source>
</evidence>
<dbReference type="InterPro" id="IPR036390">
    <property type="entry name" value="WH_DNA-bd_sf"/>
</dbReference>
<dbReference type="InParanoid" id="A0A3P8X0N1"/>
<accession>A0A3P8X0N1</accession>
<comment type="subcellular location">
    <subcellularLocation>
        <location evidence="5">Nucleus</location>
    </subcellularLocation>
</comment>
<dbReference type="Pfam" id="PF16421">
    <property type="entry name" value="E2F_CC-MB"/>
    <property type="match status" value="1"/>
</dbReference>
<comment type="similarity">
    <text evidence="1 5">Belongs to the E2F/DP family.</text>
</comment>
<dbReference type="InterPro" id="IPR037241">
    <property type="entry name" value="E2F-DP_heterodim"/>
</dbReference>
<keyword evidence="5" id="KW-0539">Nucleus</keyword>
<feature type="domain" description="E2F/DP family winged-helix DNA-binding" evidence="7">
    <location>
        <begin position="27"/>
        <end position="93"/>
    </location>
</feature>
<keyword evidence="4 5" id="KW-0804">Transcription</keyword>
<dbReference type="FunFam" id="1.10.10.10:FF:000008">
    <property type="entry name" value="E2F transcription factor 1"/>
    <property type="match status" value="1"/>
</dbReference>
<dbReference type="InterPro" id="IPR015633">
    <property type="entry name" value="E2F"/>
</dbReference>
<evidence type="ECO:0000259" key="7">
    <source>
        <dbReference type="SMART" id="SM01372"/>
    </source>
</evidence>
<dbReference type="InterPro" id="IPR032198">
    <property type="entry name" value="E2F_CC-MB"/>
</dbReference>
<dbReference type="OrthoDB" id="1743261at2759"/>
<dbReference type="InterPro" id="IPR003316">
    <property type="entry name" value="E2F_WHTH_DNA-bd_dom"/>
</dbReference>
<dbReference type="GO" id="GO:0090575">
    <property type="term" value="C:RNA polymerase II transcription regulator complex"/>
    <property type="evidence" value="ECO:0007669"/>
    <property type="project" value="TreeGrafter"/>
</dbReference>